<organism evidence="1 2">
    <name type="scientific">Anabaenopsis circularis NIES-21</name>
    <dbReference type="NCBI Taxonomy" id="1085406"/>
    <lineage>
        <taxon>Bacteria</taxon>
        <taxon>Bacillati</taxon>
        <taxon>Cyanobacteriota</taxon>
        <taxon>Cyanophyceae</taxon>
        <taxon>Nostocales</taxon>
        <taxon>Nodulariaceae</taxon>
        <taxon>Anabaenopsis</taxon>
    </lineage>
</organism>
<proteinExistence type="predicted"/>
<sequence length="223" mass="25541">MDTAADLLFLNEEVALRINPFSEGEYLVIQTYPQEKNLKVSKRSFDYEIAKKYCELEGLGHDYATFELRIIRDHKLWTVNNSGYPRTISQQQDWKVSPEYLEAIDDNDNHGEIIICFCSYPYFHGVTAQTSGSGEVVECWHCVTCLVDDHEREIHSCPNCEISLVDELDDDSDDFYEQITQPAVCIGCANYHGQEYAEELLICAIHPYGWDGVSCPDFTVNNN</sequence>
<geneLocation type="plasmid" evidence="2">
    <name>Plasmid2 dna</name>
</geneLocation>
<keyword evidence="1" id="KW-0614">Plasmid</keyword>
<keyword evidence="2" id="KW-1185">Reference proteome</keyword>
<dbReference type="EMBL" id="AP018176">
    <property type="protein sequence ID" value="BAY20160.1"/>
    <property type="molecule type" value="Genomic_DNA"/>
</dbReference>
<name>A0A1Z4GRQ3_9CYAN</name>
<gene>
    <name evidence="1" type="ORF">NIES21_60300</name>
</gene>
<protein>
    <submittedName>
        <fullName evidence="1">Uncharacterized protein</fullName>
    </submittedName>
</protein>
<dbReference type="OrthoDB" id="480642at2"/>
<evidence type="ECO:0000313" key="2">
    <source>
        <dbReference type="Proteomes" id="UP000218287"/>
    </source>
</evidence>
<accession>A0A1Z4GRQ3</accession>
<dbReference type="AlphaFoldDB" id="A0A1Z4GRQ3"/>
<evidence type="ECO:0000313" key="1">
    <source>
        <dbReference type="EMBL" id="BAY20160.1"/>
    </source>
</evidence>
<dbReference type="Proteomes" id="UP000218287">
    <property type="component" value="Plasmid Plasmid2 dna"/>
</dbReference>
<reference evidence="1 2" key="1">
    <citation type="submission" date="2017-06" db="EMBL/GenBank/DDBJ databases">
        <title>Genome sequencing of cyanobaciteial culture collection at National Institute for Environmental Studies (NIES).</title>
        <authorList>
            <person name="Hirose Y."/>
            <person name="Shimura Y."/>
            <person name="Fujisawa T."/>
            <person name="Nakamura Y."/>
            <person name="Kawachi M."/>
        </authorList>
    </citation>
    <scope>NUCLEOTIDE SEQUENCE [LARGE SCALE GENOMIC DNA]</scope>
    <source>
        <strain evidence="1 2">NIES-21</strain>
        <plasmid evidence="2">Plasmid2 dna</plasmid>
    </source>
</reference>